<reference evidence="1" key="1">
    <citation type="submission" date="2019-02" db="EMBL/GenBank/DDBJ databases">
        <authorList>
            <person name="Gruber-Vodicka R. H."/>
            <person name="Seah K. B. B."/>
        </authorList>
    </citation>
    <scope>NUCLEOTIDE SEQUENCE</scope>
    <source>
        <strain evidence="1">BECK_S1321</strain>
    </source>
</reference>
<evidence type="ECO:0000313" key="1">
    <source>
        <dbReference type="EMBL" id="VFK44869.1"/>
    </source>
</evidence>
<organism evidence="1">
    <name type="scientific">Candidatus Kentrum sp. SD</name>
    <dbReference type="NCBI Taxonomy" id="2126332"/>
    <lineage>
        <taxon>Bacteria</taxon>
        <taxon>Pseudomonadati</taxon>
        <taxon>Pseudomonadota</taxon>
        <taxon>Gammaproteobacteria</taxon>
        <taxon>Candidatus Kentrum</taxon>
    </lineage>
</organism>
<accession>A0A450YTS4</accession>
<name>A0A450YTS4_9GAMM</name>
<dbReference type="AlphaFoldDB" id="A0A450YTS4"/>
<proteinExistence type="predicted"/>
<dbReference type="EMBL" id="CAADFR010000199">
    <property type="protein sequence ID" value="VFK44869.1"/>
    <property type="molecule type" value="Genomic_DNA"/>
</dbReference>
<gene>
    <name evidence="1" type="ORF">BECKSD772F_GA0070984_11992</name>
</gene>
<protein>
    <submittedName>
        <fullName evidence="1">Uncharacterized protein</fullName>
    </submittedName>
</protein>
<sequence>MFELAVLTAICCIATATSVTIYQRRQDVLYGPYIERSCRQPSPQDRGIEGEAS</sequence>